<sequence>MRVAANFVVPQLKCNVSSEEFSSKIISSVAVRRPLAIPAASKVYGNVLCHSGCVVKTTTGYYVVKYMFDNFVHVNRCNKYIPGKNFTFQGFLWIHDDPNSSYTKKKVTLRQFANGMVQLMKGHNFNTFTHNCLQARYLTMKKFGMTSVDPLNDKRCIFLQGWFDFYSKKYWIERKIKEI</sequence>
<dbReference type="RefSeq" id="XP_068349135.1">
    <property type="nucleotide sequence ID" value="XM_068511669.1"/>
</dbReference>
<name>A0A1J4J9Y2_9EUKA</name>
<evidence type="ECO:0000313" key="2">
    <source>
        <dbReference type="Proteomes" id="UP000179807"/>
    </source>
</evidence>
<keyword evidence="2" id="KW-1185">Reference proteome</keyword>
<proteinExistence type="predicted"/>
<dbReference type="EMBL" id="MLAK01001205">
    <property type="protein sequence ID" value="OHS95998.1"/>
    <property type="molecule type" value="Genomic_DNA"/>
</dbReference>
<dbReference type="Proteomes" id="UP000179807">
    <property type="component" value="Unassembled WGS sequence"/>
</dbReference>
<evidence type="ECO:0000313" key="1">
    <source>
        <dbReference type="EMBL" id="OHS95998.1"/>
    </source>
</evidence>
<gene>
    <name evidence="1" type="ORF">TRFO_37838</name>
</gene>
<accession>A0A1J4J9Y2</accession>
<organism evidence="1 2">
    <name type="scientific">Tritrichomonas foetus</name>
    <dbReference type="NCBI Taxonomy" id="1144522"/>
    <lineage>
        <taxon>Eukaryota</taxon>
        <taxon>Metamonada</taxon>
        <taxon>Parabasalia</taxon>
        <taxon>Tritrichomonadida</taxon>
        <taxon>Tritrichomonadidae</taxon>
        <taxon>Tritrichomonas</taxon>
    </lineage>
</organism>
<dbReference type="VEuPathDB" id="TrichDB:TRFO_37838"/>
<protein>
    <submittedName>
        <fullName evidence="1">Uncharacterized protein</fullName>
    </submittedName>
</protein>
<dbReference type="AlphaFoldDB" id="A0A1J4J9Y2"/>
<reference evidence="1" key="1">
    <citation type="submission" date="2016-10" db="EMBL/GenBank/DDBJ databases">
        <authorList>
            <person name="Benchimol M."/>
            <person name="Almeida L.G."/>
            <person name="Vasconcelos A.T."/>
            <person name="Perreira-Neves A."/>
            <person name="Rosa I.A."/>
            <person name="Tasca T."/>
            <person name="Bogo M.R."/>
            <person name="de Souza W."/>
        </authorList>
    </citation>
    <scope>NUCLEOTIDE SEQUENCE [LARGE SCALE GENOMIC DNA]</scope>
    <source>
        <strain evidence="1">K</strain>
    </source>
</reference>
<comment type="caution">
    <text evidence="1">The sequence shown here is derived from an EMBL/GenBank/DDBJ whole genome shotgun (WGS) entry which is preliminary data.</text>
</comment>
<dbReference type="GeneID" id="94846373"/>